<dbReference type="GO" id="GO:1904491">
    <property type="term" value="P:protein localization to ciliary transition zone"/>
    <property type="evidence" value="ECO:0007669"/>
    <property type="project" value="TreeGrafter"/>
</dbReference>
<dbReference type="EMBL" id="CAJFDH010000001">
    <property type="protein sequence ID" value="CAD5207441.1"/>
    <property type="molecule type" value="Genomic_DNA"/>
</dbReference>
<name>A0A811JWL1_9BILA</name>
<reference evidence="2" key="1">
    <citation type="submission" date="2020-09" db="EMBL/GenBank/DDBJ databases">
        <authorList>
            <person name="Kikuchi T."/>
        </authorList>
    </citation>
    <scope>NUCLEOTIDE SEQUENCE</scope>
    <source>
        <strain evidence="2">SH1</strain>
    </source>
</reference>
<dbReference type="Proteomes" id="UP000614601">
    <property type="component" value="Unassembled WGS sequence"/>
</dbReference>
<sequence length="315" mass="35144">MLPPPTLRHADLSTTEEALKSARLAAHNVSCIPYIHHPFTYGHLCDMWMSVEQMLTIGCGSTEEHAVLLCNWLLGMGFNAFLVLGQALPSGVNSVYVYVEIQGHGPVLFDPADGSNFGTTDSNCTMNNVHVIVTSNNVFGNLQSEKQTVVTDFNFKRRSLWEPLLSPTKPLLPTIQKDSIVYTEVNEDVVMELKGSLEREIRLKFDQSRSYGIPQWNVLASRALREVLISMSNNFEEQFDITDKFKSLGLHYNICAVGLQKGYQNRQQLIDDVLNTQIHINANSSAQFAFAVHVTPYFNKIVAVSVAIASLNSSY</sequence>
<evidence type="ECO:0000313" key="2">
    <source>
        <dbReference type="EMBL" id="CAD5207441.1"/>
    </source>
</evidence>
<dbReference type="InterPro" id="IPR056290">
    <property type="entry name" value="CEPT76/DRC7_peptidase-like_dom"/>
</dbReference>
<dbReference type="EMBL" id="CAJFCW020000001">
    <property type="protein sequence ID" value="CAG9085651.1"/>
    <property type="molecule type" value="Genomic_DNA"/>
</dbReference>
<dbReference type="GO" id="GO:1905515">
    <property type="term" value="P:non-motile cilium assembly"/>
    <property type="evidence" value="ECO:0007669"/>
    <property type="project" value="TreeGrafter"/>
</dbReference>
<proteinExistence type="predicted"/>
<dbReference type="GO" id="GO:0035869">
    <property type="term" value="C:ciliary transition zone"/>
    <property type="evidence" value="ECO:0007669"/>
    <property type="project" value="TreeGrafter"/>
</dbReference>
<dbReference type="PANTHER" id="PTHR20837">
    <property type="entry name" value="CENTROSOMAL PROTEIN-RELATED"/>
    <property type="match status" value="1"/>
</dbReference>
<protein>
    <recommendedName>
        <fullName evidence="1">CEP76/DRC7 peptidase-like domain-containing protein</fullName>
    </recommendedName>
</protein>
<dbReference type="InterPro" id="IPR052434">
    <property type="entry name" value="Tectonic-like_complex_comp"/>
</dbReference>
<organism evidence="2 3">
    <name type="scientific">Bursaphelenchus okinawaensis</name>
    <dbReference type="NCBI Taxonomy" id="465554"/>
    <lineage>
        <taxon>Eukaryota</taxon>
        <taxon>Metazoa</taxon>
        <taxon>Ecdysozoa</taxon>
        <taxon>Nematoda</taxon>
        <taxon>Chromadorea</taxon>
        <taxon>Rhabditida</taxon>
        <taxon>Tylenchina</taxon>
        <taxon>Tylenchomorpha</taxon>
        <taxon>Aphelenchoidea</taxon>
        <taxon>Aphelenchoididae</taxon>
        <taxon>Bursaphelenchus</taxon>
    </lineage>
</organism>
<keyword evidence="3" id="KW-1185">Reference proteome</keyword>
<comment type="caution">
    <text evidence="2">The sequence shown here is derived from an EMBL/GenBank/DDBJ whole genome shotgun (WGS) entry which is preliminary data.</text>
</comment>
<dbReference type="Proteomes" id="UP000783686">
    <property type="component" value="Unassembled WGS sequence"/>
</dbReference>
<accession>A0A811JWL1</accession>
<gene>
    <name evidence="2" type="ORF">BOKJ2_LOCUS2125</name>
</gene>
<dbReference type="Pfam" id="PF24656">
    <property type="entry name" value="CEPT76_peptidase"/>
    <property type="match status" value="1"/>
</dbReference>
<feature type="domain" description="CEP76/DRC7 peptidase-like" evidence="1">
    <location>
        <begin position="46"/>
        <end position="164"/>
    </location>
</feature>
<dbReference type="AlphaFoldDB" id="A0A811JWL1"/>
<dbReference type="PANTHER" id="PTHR20837:SF0">
    <property type="entry name" value="COILED-COIL AND C2 DOMAIN-CONTAINING PROTEIN 2A"/>
    <property type="match status" value="1"/>
</dbReference>
<dbReference type="OrthoDB" id="2162143at2759"/>
<evidence type="ECO:0000259" key="1">
    <source>
        <dbReference type="Pfam" id="PF24656"/>
    </source>
</evidence>
<evidence type="ECO:0000313" key="3">
    <source>
        <dbReference type="Proteomes" id="UP000614601"/>
    </source>
</evidence>